<dbReference type="InterPro" id="IPR002104">
    <property type="entry name" value="Integrase_catalytic"/>
</dbReference>
<reference evidence="7" key="1">
    <citation type="submission" date="2020-10" db="EMBL/GenBank/DDBJ databases">
        <title>Connecting structure to function with the recovery of over 1000 high-quality activated sludge metagenome-assembled genomes encoding full-length rRNA genes using long-read sequencing.</title>
        <authorList>
            <person name="Singleton C.M."/>
            <person name="Petriglieri F."/>
            <person name="Kristensen J.M."/>
            <person name="Kirkegaard R.H."/>
            <person name="Michaelsen T.Y."/>
            <person name="Andersen M.H."/>
            <person name="Karst S.M."/>
            <person name="Dueholm M.S."/>
            <person name="Nielsen P.H."/>
            <person name="Albertsen M."/>
        </authorList>
    </citation>
    <scope>NUCLEOTIDE SEQUENCE</scope>
    <source>
        <strain evidence="7">Bjer_18-Q3-R1-45_BAT3C.347</strain>
    </source>
</reference>
<protein>
    <submittedName>
        <fullName evidence="7">Tyrosine-type recombinase/integrase</fullName>
    </submittedName>
</protein>
<evidence type="ECO:0000313" key="7">
    <source>
        <dbReference type="EMBL" id="MBK6973052.1"/>
    </source>
</evidence>
<organism evidence="7 8">
    <name type="scientific">Candidatus Methylophosphatis roskildensis</name>
    <dbReference type="NCBI Taxonomy" id="2899263"/>
    <lineage>
        <taxon>Bacteria</taxon>
        <taxon>Pseudomonadati</taxon>
        <taxon>Pseudomonadota</taxon>
        <taxon>Betaproteobacteria</taxon>
        <taxon>Nitrosomonadales</taxon>
        <taxon>Sterolibacteriaceae</taxon>
        <taxon>Candidatus Methylophosphatis</taxon>
    </lineage>
</organism>
<dbReference type="GO" id="GO:0006310">
    <property type="term" value="P:DNA recombination"/>
    <property type="evidence" value="ECO:0007669"/>
    <property type="project" value="UniProtKB-KW"/>
</dbReference>
<dbReference type="PANTHER" id="PTHR30349:SF90">
    <property type="entry name" value="TYROSINE RECOMBINASE XERD"/>
    <property type="match status" value="1"/>
</dbReference>
<gene>
    <name evidence="7" type="ORF">IPH26_08940</name>
</gene>
<dbReference type="InterPro" id="IPR011010">
    <property type="entry name" value="DNA_brk_join_enz"/>
</dbReference>
<evidence type="ECO:0000256" key="4">
    <source>
        <dbReference type="PROSITE-ProRule" id="PRU01248"/>
    </source>
</evidence>
<name>A0A9D7E8H8_9PROT</name>
<dbReference type="Pfam" id="PF00589">
    <property type="entry name" value="Phage_integrase"/>
    <property type="match status" value="1"/>
</dbReference>
<dbReference type="GO" id="GO:0003677">
    <property type="term" value="F:DNA binding"/>
    <property type="evidence" value="ECO:0007669"/>
    <property type="project" value="UniProtKB-UniRule"/>
</dbReference>
<dbReference type="PROSITE" id="PS51898">
    <property type="entry name" value="TYR_RECOMBINASE"/>
    <property type="match status" value="1"/>
</dbReference>
<evidence type="ECO:0000256" key="1">
    <source>
        <dbReference type="ARBA" id="ARBA00022908"/>
    </source>
</evidence>
<keyword evidence="2 4" id="KW-0238">DNA-binding</keyword>
<comment type="caution">
    <text evidence="7">The sequence shown here is derived from an EMBL/GenBank/DDBJ whole genome shotgun (WGS) entry which is preliminary data.</text>
</comment>
<dbReference type="Gene3D" id="1.10.443.10">
    <property type="entry name" value="Intergrase catalytic core"/>
    <property type="match status" value="1"/>
</dbReference>
<dbReference type="Proteomes" id="UP000807785">
    <property type="component" value="Unassembled WGS sequence"/>
</dbReference>
<keyword evidence="3" id="KW-0233">DNA recombination</keyword>
<dbReference type="PROSITE" id="PS51900">
    <property type="entry name" value="CB"/>
    <property type="match status" value="1"/>
</dbReference>
<dbReference type="AlphaFoldDB" id="A0A9D7E8H8"/>
<dbReference type="SUPFAM" id="SSF56349">
    <property type="entry name" value="DNA breaking-rejoining enzymes"/>
    <property type="match status" value="1"/>
</dbReference>
<proteinExistence type="predicted"/>
<evidence type="ECO:0000256" key="3">
    <source>
        <dbReference type="ARBA" id="ARBA00023172"/>
    </source>
</evidence>
<dbReference type="GO" id="GO:0015074">
    <property type="term" value="P:DNA integration"/>
    <property type="evidence" value="ECO:0007669"/>
    <property type="project" value="UniProtKB-KW"/>
</dbReference>
<accession>A0A9D7E8H8</accession>
<dbReference type="EMBL" id="JADJEV010000003">
    <property type="protein sequence ID" value="MBK6973052.1"/>
    <property type="molecule type" value="Genomic_DNA"/>
</dbReference>
<evidence type="ECO:0000259" key="6">
    <source>
        <dbReference type="PROSITE" id="PS51900"/>
    </source>
</evidence>
<feature type="domain" description="Tyr recombinase" evidence="5">
    <location>
        <begin position="222"/>
        <end position="405"/>
    </location>
</feature>
<dbReference type="InterPro" id="IPR044068">
    <property type="entry name" value="CB"/>
</dbReference>
<feature type="domain" description="Core-binding (CB)" evidence="6">
    <location>
        <begin position="114"/>
        <end position="199"/>
    </location>
</feature>
<evidence type="ECO:0000256" key="2">
    <source>
        <dbReference type="ARBA" id="ARBA00023125"/>
    </source>
</evidence>
<dbReference type="Gene3D" id="1.10.150.130">
    <property type="match status" value="1"/>
</dbReference>
<dbReference type="PANTHER" id="PTHR30349">
    <property type="entry name" value="PHAGE INTEGRASE-RELATED"/>
    <property type="match status" value="1"/>
</dbReference>
<evidence type="ECO:0000313" key="8">
    <source>
        <dbReference type="Proteomes" id="UP000807785"/>
    </source>
</evidence>
<sequence length="412" mass="45622">MEQFMERPWALARMHEGPLGNHIDAFTQNLAAHGYARASIRRAIWIVGDFSRWMLRRGISTGHLSEAYIDAFLRCRKRRRTPRWEDRPTLHRLISHLVQQGILVGPASVAVSQSSAQRTADAHGVYLRDVRNLAPSTIHGGVKTVRMLLTSLFGDAEVILEQMAAADVIEFVRRLASRCSPRSANRVVSDVRTFLRSAHHRGLTRIDLSGCIPSPANWSLSSIPKALGEDQVRRVLAHCDPTTANGCRDYAIILLLARLGLRAGEVAAMRLDDIDWRAGKLSVRNGETRQDCMPLPHDVGAALAAYLSQGRPSCSTRHVFVRAQAPRTPFSSGTAIASITRRAFLRADMDPPSKGAHVLRHSLATQMLRRGASLAEIGQVLRHRQQSTTMIYAKVDLTSLRTLAQPWPGGVL</sequence>
<dbReference type="InterPro" id="IPR010998">
    <property type="entry name" value="Integrase_recombinase_N"/>
</dbReference>
<evidence type="ECO:0000259" key="5">
    <source>
        <dbReference type="PROSITE" id="PS51898"/>
    </source>
</evidence>
<dbReference type="InterPro" id="IPR013762">
    <property type="entry name" value="Integrase-like_cat_sf"/>
</dbReference>
<dbReference type="CDD" id="cd01188">
    <property type="entry name" value="INT_RitA_C_like"/>
    <property type="match status" value="1"/>
</dbReference>
<dbReference type="InterPro" id="IPR050090">
    <property type="entry name" value="Tyrosine_recombinase_XerCD"/>
</dbReference>
<keyword evidence="1" id="KW-0229">DNA integration</keyword>